<organism evidence="2 3">
    <name type="scientific">Rhodofomes roseus</name>
    <dbReference type="NCBI Taxonomy" id="34475"/>
    <lineage>
        <taxon>Eukaryota</taxon>
        <taxon>Fungi</taxon>
        <taxon>Dikarya</taxon>
        <taxon>Basidiomycota</taxon>
        <taxon>Agaricomycotina</taxon>
        <taxon>Agaricomycetes</taxon>
        <taxon>Polyporales</taxon>
        <taxon>Rhodofomes</taxon>
    </lineage>
</organism>
<keyword evidence="1" id="KW-0732">Signal</keyword>
<evidence type="ECO:0008006" key="4">
    <source>
        <dbReference type="Google" id="ProtNLM"/>
    </source>
</evidence>
<evidence type="ECO:0000256" key="1">
    <source>
        <dbReference type="SAM" id="SignalP"/>
    </source>
</evidence>
<feature type="signal peptide" evidence="1">
    <location>
        <begin position="1"/>
        <end position="20"/>
    </location>
</feature>
<protein>
    <recommendedName>
        <fullName evidence="4">Secreted protein</fullName>
    </recommendedName>
</protein>
<dbReference type="RefSeq" id="XP_047773262.1">
    <property type="nucleotide sequence ID" value="XM_047925246.1"/>
</dbReference>
<dbReference type="GeneID" id="72005978"/>
<dbReference type="EMBL" id="JADCUA010000035">
    <property type="protein sequence ID" value="KAH9829899.1"/>
    <property type="molecule type" value="Genomic_DNA"/>
</dbReference>
<accession>A0ABQ8JZT6</accession>
<evidence type="ECO:0000313" key="3">
    <source>
        <dbReference type="Proteomes" id="UP000814176"/>
    </source>
</evidence>
<evidence type="ECO:0000313" key="2">
    <source>
        <dbReference type="EMBL" id="KAH9829899.1"/>
    </source>
</evidence>
<dbReference type="Proteomes" id="UP000814176">
    <property type="component" value="Unassembled WGS sequence"/>
</dbReference>
<proteinExistence type="predicted"/>
<feature type="chain" id="PRO_5045081226" description="Secreted protein" evidence="1">
    <location>
        <begin position="21"/>
        <end position="82"/>
    </location>
</feature>
<name>A0ABQ8JZT6_9APHY</name>
<comment type="caution">
    <text evidence="2">The sequence shown here is derived from an EMBL/GenBank/DDBJ whole genome shotgun (WGS) entry which is preliminary data.</text>
</comment>
<keyword evidence="3" id="KW-1185">Reference proteome</keyword>
<reference evidence="2 3" key="1">
    <citation type="journal article" date="2021" name="Environ. Microbiol.">
        <title>Gene family expansions and transcriptome signatures uncover fungal adaptations to wood decay.</title>
        <authorList>
            <person name="Hage H."/>
            <person name="Miyauchi S."/>
            <person name="Viragh M."/>
            <person name="Drula E."/>
            <person name="Min B."/>
            <person name="Chaduli D."/>
            <person name="Navarro D."/>
            <person name="Favel A."/>
            <person name="Norest M."/>
            <person name="Lesage-Meessen L."/>
            <person name="Balint B."/>
            <person name="Merenyi Z."/>
            <person name="de Eugenio L."/>
            <person name="Morin E."/>
            <person name="Martinez A.T."/>
            <person name="Baldrian P."/>
            <person name="Stursova M."/>
            <person name="Martinez M.J."/>
            <person name="Novotny C."/>
            <person name="Magnuson J.K."/>
            <person name="Spatafora J.W."/>
            <person name="Maurice S."/>
            <person name="Pangilinan J."/>
            <person name="Andreopoulos W."/>
            <person name="LaButti K."/>
            <person name="Hundley H."/>
            <person name="Na H."/>
            <person name="Kuo A."/>
            <person name="Barry K."/>
            <person name="Lipzen A."/>
            <person name="Henrissat B."/>
            <person name="Riley R."/>
            <person name="Ahrendt S."/>
            <person name="Nagy L.G."/>
            <person name="Grigoriev I.V."/>
            <person name="Martin F."/>
            <person name="Rosso M.N."/>
        </authorList>
    </citation>
    <scope>NUCLEOTIDE SEQUENCE [LARGE SCALE GENOMIC DNA]</scope>
    <source>
        <strain evidence="2 3">CIRM-BRFM 1785</strain>
    </source>
</reference>
<sequence>MAALSFLSLFSIVLLTLTLCMRPQRTQVSLSIRPLAAAKTWRMRYSPRLNFRPRPARNACSQTPVLPRREMRSALCAPSSMS</sequence>
<gene>
    <name evidence="2" type="ORF">C8Q71DRAFT_789068</name>
</gene>